<evidence type="ECO:0000313" key="3">
    <source>
        <dbReference type="EMBL" id="KAG6773316.1"/>
    </source>
</evidence>
<keyword evidence="1" id="KW-0812">Transmembrane</keyword>
<keyword evidence="4" id="KW-1185">Reference proteome</keyword>
<evidence type="ECO:0000256" key="1">
    <source>
        <dbReference type="SAM" id="Phobius"/>
    </source>
</evidence>
<dbReference type="OrthoDB" id="44277at2759"/>
<feature type="transmembrane region" description="Helical" evidence="1">
    <location>
        <begin position="296"/>
        <end position="318"/>
    </location>
</feature>
<name>A0A8X8CRR3_POPTO</name>
<sequence length="811" mass="89622">MPAVVNSLVLPYFVTNSEVKLRSRVRVQSLGSGRESKILSSDSIPVKGASIEEKEKKGDLVDGFARKIEKSDEGLIDGGNGRIKYTRVEKKRVKDVISNDLGVLWDDGYGTKTVRDYLEGAKEIIRPDGGPPRWFCPVECGQPLKDSPILLFFPGIDGVGLGLTLHHKALGKVFEVRCLHIPVYDRTPFEGLVKFVEKQVRLEHASSPNKPIYLVGDSFGGCLALAVAARNPEIDLVLILANPGQIPDTIVICSPKFLKFADEGFLWKVNHREGGDVALFSQPLDCRAAAAFLCNMIFRLVALLQFQIALLLLIFLFMTPGNPVKMAMVNIESKLPPGLQIEQLSNNLTAMLPSLSGLADIIPKDTLLWKLKLLKSAAAYANSRLHSVKAEVLVLSSGKDQMLPSGDESQRLKSSLKNCTVRHFKENGHTILLEDGVNLLTIIKGTSKYRRSRRLDFVSNYVPPSMSEFKRGFEKIGSKLYSARKVVGKGSSVDDMQLLQTASSAAMFSTLDDGNIVRGLGGVPNEGPVLLVGYHMLLGLELSSLVEAFLREKNIMVRGMAHPMVFTGGLELSSTEFSITDWMKVMGAVPATASNIYKLLSTNSHVLLYPGGVREAFHYRQLEPSVVRNRAHAPDLGKDVSVAVEGEEYKLIWPKQQEFVRMAARCGATIVPFGAVGEDDIAELVLDYNDLMKIPVVNGYVRDATSKSIKIRDENLGEVANQAFYIPGLLPKVPGRFYFLFGKPIEMKGKGEILEDREKANQLYLHVKSEVESCLAYLLKKREDDPYRSVIDRTVYRALRSPSNEVPAFDP</sequence>
<dbReference type="Proteomes" id="UP000886885">
    <property type="component" value="Chromosome 5D"/>
</dbReference>
<dbReference type="PANTHER" id="PTHR22753:SF14">
    <property type="entry name" value="MONOACYLGLYCEROL_DIACYLGLYCEROL O-ACYLTRANSFERASE"/>
    <property type="match status" value="1"/>
</dbReference>
<dbReference type="PANTHER" id="PTHR22753">
    <property type="entry name" value="TRANSMEMBRANE PROTEIN 68"/>
    <property type="match status" value="1"/>
</dbReference>
<comment type="caution">
    <text evidence="3">The sequence shown here is derived from an EMBL/GenBank/DDBJ whole genome shotgun (WGS) entry which is preliminary data.</text>
</comment>
<dbReference type="CDD" id="cd07987">
    <property type="entry name" value="LPLAT_MGAT-like"/>
    <property type="match status" value="1"/>
</dbReference>
<accession>A0A8X8CRR3</accession>
<dbReference type="EMBL" id="JAAWWB010000010">
    <property type="protein sequence ID" value="KAG6773316.1"/>
    <property type="molecule type" value="Genomic_DNA"/>
</dbReference>
<feature type="domain" description="AB hydrolase-1" evidence="2">
    <location>
        <begin position="189"/>
        <end position="435"/>
    </location>
</feature>
<keyword evidence="1" id="KW-0472">Membrane</keyword>
<evidence type="ECO:0000259" key="2">
    <source>
        <dbReference type="Pfam" id="PF00561"/>
    </source>
</evidence>
<gene>
    <name evidence="3" type="ORF">POTOM_020582</name>
</gene>
<organism evidence="3 4">
    <name type="scientific">Populus tomentosa</name>
    <name type="common">Chinese white poplar</name>
    <dbReference type="NCBI Taxonomy" id="118781"/>
    <lineage>
        <taxon>Eukaryota</taxon>
        <taxon>Viridiplantae</taxon>
        <taxon>Streptophyta</taxon>
        <taxon>Embryophyta</taxon>
        <taxon>Tracheophyta</taxon>
        <taxon>Spermatophyta</taxon>
        <taxon>Magnoliopsida</taxon>
        <taxon>eudicotyledons</taxon>
        <taxon>Gunneridae</taxon>
        <taxon>Pentapetalae</taxon>
        <taxon>rosids</taxon>
        <taxon>fabids</taxon>
        <taxon>Malpighiales</taxon>
        <taxon>Salicaceae</taxon>
        <taxon>Saliceae</taxon>
        <taxon>Populus</taxon>
    </lineage>
</organism>
<dbReference type="AlphaFoldDB" id="A0A8X8CRR3"/>
<dbReference type="GO" id="GO:0016020">
    <property type="term" value="C:membrane"/>
    <property type="evidence" value="ECO:0007669"/>
    <property type="project" value="TreeGrafter"/>
</dbReference>
<dbReference type="InterPro" id="IPR000073">
    <property type="entry name" value="AB_hydrolase_1"/>
</dbReference>
<protein>
    <recommendedName>
        <fullName evidence="2">AB hydrolase-1 domain-containing protein</fullName>
    </recommendedName>
</protein>
<evidence type="ECO:0000313" key="4">
    <source>
        <dbReference type="Proteomes" id="UP000886885"/>
    </source>
</evidence>
<proteinExistence type="predicted"/>
<keyword evidence="1" id="KW-1133">Transmembrane helix</keyword>
<reference evidence="3" key="1">
    <citation type="journal article" date="2020" name="bioRxiv">
        <title>Hybrid origin of Populus tomentosa Carr. identified through genome sequencing and phylogenomic analysis.</title>
        <authorList>
            <person name="An X."/>
            <person name="Gao K."/>
            <person name="Chen Z."/>
            <person name="Li J."/>
            <person name="Yang X."/>
            <person name="Yang X."/>
            <person name="Zhou J."/>
            <person name="Guo T."/>
            <person name="Zhao T."/>
            <person name="Huang S."/>
            <person name="Miao D."/>
            <person name="Khan W.U."/>
            <person name="Rao P."/>
            <person name="Ye M."/>
            <person name="Lei B."/>
            <person name="Liao W."/>
            <person name="Wang J."/>
            <person name="Ji L."/>
            <person name="Li Y."/>
            <person name="Guo B."/>
            <person name="Mustafa N.S."/>
            <person name="Li S."/>
            <person name="Yun Q."/>
            <person name="Keller S.R."/>
            <person name="Mao J."/>
            <person name="Zhang R."/>
            <person name="Strauss S.H."/>
        </authorList>
    </citation>
    <scope>NUCLEOTIDE SEQUENCE</scope>
    <source>
        <strain evidence="3">GM15</strain>
        <tissue evidence="3">Leaf</tissue>
    </source>
</reference>
<dbReference type="Pfam" id="PF00561">
    <property type="entry name" value="Abhydrolase_1"/>
    <property type="match status" value="1"/>
</dbReference>